<feature type="transmembrane region" description="Helical" evidence="1">
    <location>
        <begin position="85"/>
        <end position="102"/>
    </location>
</feature>
<accession>A0A6C0JDT2</accession>
<sequence length="147" mass="17250">MKRIADWNTGKYLMFSSSLFLLPAVYAWYIFNLIQPSLIFISASLISVNFWRDAVDDWRRYLDLYFAKFVGIYCTYIGITSCPIIYTLFAGFPSLFIIIYLYNKASELYNNSENSKVWIAYHMGFHLLVTIQLFIVIYYMGSNSLVK</sequence>
<feature type="transmembrane region" description="Helical" evidence="1">
    <location>
        <begin position="37"/>
        <end position="55"/>
    </location>
</feature>
<feature type="transmembrane region" description="Helical" evidence="1">
    <location>
        <begin position="123"/>
        <end position="141"/>
    </location>
</feature>
<organism evidence="2">
    <name type="scientific">viral metagenome</name>
    <dbReference type="NCBI Taxonomy" id="1070528"/>
    <lineage>
        <taxon>unclassified sequences</taxon>
        <taxon>metagenomes</taxon>
        <taxon>organismal metagenomes</taxon>
    </lineage>
</organism>
<dbReference type="AlphaFoldDB" id="A0A6C0JDT2"/>
<evidence type="ECO:0000313" key="2">
    <source>
        <dbReference type="EMBL" id="QHU02687.1"/>
    </source>
</evidence>
<keyword evidence="1" id="KW-0812">Transmembrane</keyword>
<reference evidence="2" key="1">
    <citation type="journal article" date="2020" name="Nature">
        <title>Giant virus diversity and host interactions through global metagenomics.</title>
        <authorList>
            <person name="Schulz F."/>
            <person name="Roux S."/>
            <person name="Paez-Espino D."/>
            <person name="Jungbluth S."/>
            <person name="Walsh D.A."/>
            <person name="Denef V.J."/>
            <person name="McMahon K.D."/>
            <person name="Konstantinidis K.T."/>
            <person name="Eloe-Fadrosh E.A."/>
            <person name="Kyrpides N.C."/>
            <person name="Woyke T."/>
        </authorList>
    </citation>
    <scope>NUCLEOTIDE SEQUENCE</scope>
    <source>
        <strain evidence="2">GVMAG-M-3300025880-76</strain>
    </source>
</reference>
<keyword evidence="1" id="KW-0472">Membrane</keyword>
<dbReference type="EMBL" id="MN740361">
    <property type="protein sequence ID" value="QHU02687.1"/>
    <property type="molecule type" value="Genomic_DNA"/>
</dbReference>
<name>A0A6C0JDT2_9ZZZZ</name>
<evidence type="ECO:0000256" key="1">
    <source>
        <dbReference type="SAM" id="Phobius"/>
    </source>
</evidence>
<protein>
    <submittedName>
        <fullName evidence="2">Uncharacterized protein</fullName>
    </submittedName>
</protein>
<proteinExistence type="predicted"/>
<feature type="transmembrane region" description="Helical" evidence="1">
    <location>
        <begin position="12"/>
        <end position="31"/>
    </location>
</feature>
<keyword evidence="1" id="KW-1133">Transmembrane helix</keyword>